<accession>A0A8J4FVE0</accession>
<dbReference type="EMBL" id="BNCQ01000037">
    <property type="protein sequence ID" value="GIM11202.1"/>
    <property type="molecule type" value="Genomic_DNA"/>
</dbReference>
<reference evidence="2" key="1">
    <citation type="journal article" date="2021" name="Proc. Natl. Acad. Sci. U.S.A.">
        <title>Three genomes in the algal genus Volvox reveal the fate of a haploid sex-determining region after a transition to homothallism.</title>
        <authorList>
            <person name="Yamamoto K."/>
            <person name="Hamaji T."/>
            <person name="Kawai-Toyooka H."/>
            <person name="Matsuzaki R."/>
            <person name="Takahashi F."/>
            <person name="Nishimura Y."/>
            <person name="Kawachi M."/>
            <person name="Noguchi H."/>
            <person name="Minakuchi Y."/>
            <person name="Umen J.G."/>
            <person name="Toyoda A."/>
            <person name="Nozaki H."/>
        </authorList>
    </citation>
    <scope>NUCLEOTIDE SEQUENCE</scope>
    <source>
        <strain evidence="3">NIES-3785</strain>
        <strain evidence="2">NIES-3786</strain>
    </source>
</reference>
<keyword evidence="4" id="KW-1185">Reference proteome</keyword>
<dbReference type="Proteomes" id="UP000722791">
    <property type="component" value="Unassembled WGS sequence"/>
</dbReference>
<gene>
    <name evidence="2" type="ORF">Vretifemale_15610</name>
    <name evidence="3" type="ORF">Vretimale_14752</name>
</gene>
<evidence type="ECO:0000313" key="2">
    <source>
        <dbReference type="EMBL" id="GIL87562.1"/>
    </source>
</evidence>
<dbReference type="Proteomes" id="UP000747110">
    <property type="component" value="Unassembled WGS sequence"/>
</dbReference>
<protein>
    <submittedName>
        <fullName evidence="2">Uncharacterized protein</fullName>
    </submittedName>
</protein>
<dbReference type="OrthoDB" id="549108at2759"/>
<evidence type="ECO:0000313" key="4">
    <source>
        <dbReference type="Proteomes" id="UP000747110"/>
    </source>
</evidence>
<feature type="region of interest" description="Disordered" evidence="1">
    <location>
        <begin position="105"/>
        <end position="131"/>
    </location>
</feature>
<comment type="caution">
    <text evidence="2">The sequence shown here is derived from an EMBL/GenBank/DDBJ whole genome shotgun (WGS) entry which is preliminary data.</text>
</comment>
<feature type="compositionally biased region" description="Polar residues" evidence="1">
    <location>
        <begin position="216"/>
        <end position="225"/>
    </location>
</feature>
<feature type="region of interest" description="Disordered" evidence="1">
    <location>
        <begin position="271"/>
        <end position="299"/>
    </location>
</feature>
<name>A0A8J4FVE0_9CHLO</name>
<dbReference type="AlphaFoldDB" id="A0A8J4FVE0"/>
<feature type="compositionally biased region" description="Low complexity" evidence="1">
    <location>
        <begin position="113"/>
        <end position="128"/>
    </location>
</feature>
<evidence type="ECO:0000256" key="1">
    <source>
        <dbReference type="SAM" id="MobiDB-lite"/>
    </source>
</evidence>
<proteinExistence type="predicted"/>
<sequence length="390" mass="39809">MGRILLRYPQQPFPLLPLRWLQIYEMSQVILGTVDVAAVGARVLLSLEPPPGWSVRETTLELLGLQRPPAASCNSGGDNAMEGASEALRPVLAVTAAAAAAAAVDDGASQSRGPGAPTATSSSSSSPSHPSPPVVILRNFYAPPPLATEVKLAGATAPRVTFLIINAVVSEGAQAEVAAALLDLMEARRIAATLTSISVSAATVDAVAAGREDSGLASSSGTSDKGVSGSALGAHEELERSLGVVAAMLLQQLPQSTARLYQHTINGAAPLDPTLPPLHPPSSSTAGGGGGDGSSRVGPPIRVRDGLLAALFHVLEVSGTRACCLLTPGHKPPAATSLDRLGATAACDAMGGALAAALGLQYNAEKCHSMRALYRWFLPERSSGSDVMYL</sequence>
<feature type="region of interest" description="Disordered" evidence="1">
    <location>
        <begin position="211"/>
        <end position="232"/>
    </location>
</feature>
<organism evidence="2 4">
    <name type="scientific">Volvox reticuliferus</name>
    <dbReference type="NCBI Taxonomy" id="1737510"/>
    <lineage>
        <taxon>Eukaryota</taxon>
        <taxon>Viridiplantae</taxon>
        <taxon>Chlorophyta</taxon>
        <taxon>core chlorophytes</taxon>
        <taxon>Chlorophyceae</taxon>
        <taxon>CS clade</taxon>
        <taxon>Chlamydomonadales</taxon>
        <taxon>Volvocaceae</taxon>
        <taxon>Volvox</taxon>
    </lineage>
</organism>
<evidence type="ECO:0000313" key="3">
    <source>
        <dbReference type="EMBL" id="GIM11202.1"/>
    </source>
</evidence>
<dbReference type="EMBL" id="BNCP01000040">
    <property type="protein sequence ID" value="GIL87562.1"/>
    <property type="molecule type" value="Genomic_DNA"/>
</dbReference>